<comment type="caution">
    <text evidence="2">The sequence shown here is derived from an EMBL/GenBank/DDBJ whole genome shotgun (WGS) entry which is preliminary data.</text>
</comment>
<evidence type="ECO:0000256" key="1">
    <source>
        <dbReference type="SAM" id="MobiDB-lite"/>
    </source>
</evidence>
<dbReference type="Proteomes" id="UP000319801">
    <property type="component" value="Unassembled WGS sequence"/>
</dbReference>
<evidence type="ECO:0000313" key="3">
    <source>
        <dbReference type="Proteomes" id="UP000319801"/>
    </source>
</evidence>
<feature type="region of interest" description="Disordered" evidence="1">
    <location>
        <begin position="35"/>
        <end position="83"/>
    </location>
</feature>
<dbReference type="AlphaFoldDB" id="A0A556TST0"/>
<reference evidence="2 3" key="1">
    <citation type="journal article" date="2019" name="Genome Biol. Evol.">
        <title>Whole-Genome Sequencing of the Giant Devil Catfish, Bagarius yarrelli.</title>
        <authorList>
            <person name="Jiang W."/>
            <person name="Lv Y."/>
            <person name="Cheng L."/>
            <person name="Yang K."/>
            <person name="Chao B."/>
            <person name="Wang X."/>
            <person name="Li Y."/>
            <person name="Pan X."/>
            <person name="You X."/>
            <person name="Zhang Y."/>
            <person name="Yang J."/>
            <person name="Li J."/>
            <person name="Zhang X."/>
            <person name="Liu S."/>
            <person name="Sun C."/>
            <person name="Yang J."/>
            <person name="Shi Q."/>
        </authorList>
    </citation>
    <scope>NUCLEOTIDE SEQUENCE [LARGE SCALE GENOMIC DNA]</scope>
    <source>
        <strain evidence="2">JWS20170419001</strain>
        <tissue evidence="2">Muscle</tissue>
    </source>
</reference>
<sequence length="122" mass="13440">MCQSSCVHGKSRALRLHGTAHRAGRSCDSLRSALSAHARSRGGARSSPSLTESPRYTRARWRKTSAADRSTTADGDPQPYAESHHQAVIKYLTKTMVQMEGYRVPCEPTPRTKMGTWVAVQV</sequence>
<proteinExistence type="predicted"/>
<feature type="compositionally biased region" description="Low complexity" evidence="1">
    <location>
        <begin position="35"/>
        <end position="50"/>
    </location>
</feature>
<protein>
    <submittedName>
        <fullName evidence="2">Uncharacterized protein</fullName>
    </submittedName>
</protein>
<evidence type="ECO:0000313" key="2">
    <source>
        <dbReference type="EMBL" id="TSK58080.1"/>
    </source>
</evidence>
<dbReference type="EMBL" id="VCAZ01000016">
    <property type="protein sequence ID" value="TSK58080.1"/>
    <property type="molecule type" value="Genomic_DNA"/>
</dbReference>
<accession>A0A556TST0</accession>
<gene>
    <name evidence="2" type="ORF">Baya_3728</name>
</gene>
<organism evidence="2 3">
    <name type="scientific">Bagarius yarrelli</name>
    <name type="common">Goonch</name>
    <name type="synonym">Bagrus yarrelli</name>
    <dbReference type="NCBI Taxonomy" id="175774"/>
    <lineage>
        <taxon>Eukaryota</taxon>
        <taxon>Metazoa</taxon>
        <taxon>Chordata</taxon>
        <taxon>Craniata</taxon>
        <taxon>Vertebrata</taxon>
        <taxon>Euteleostomi</taxon>
        <taxon>Actinopterygii</taxon>
        <taxon>Neopterygii</taxon>
        <taxon>Teleostei</taxon>
        <taxon>Ostariophysi</taxon>
        <taxon>Siluriformes</taxon>
        <taxon>Sisoridae</taxon>
        <taxon>Sisorinae</taxon>
        <taxon>Bagarius</taxon>
    </lineage>
</organism>
<name>A0A556TST0_BAGYA</name>
<keyword evidence="3" id="KW-1185">Reference proteome</keyword>